<evidence type="ECO:0000313" key="2">
    <source>
        <dbReference type="EMBL" id="AKU91485.1"/>
    </source>
</evidence>
<keyword evidence="1" id="KW-0732">Signal</keyword>
<feature type="chain" id="PRO_5005465639" description="Lipoprotein" evidence="1">
    <location>
        <begin position="38"/>
        <end position="233"/>
    </location>
</feature>
<protein>
    <recommendedName>
        <fullName evidence="4">Lipoprotein</fullName>
    </recommendedName>
</protein>
<proteinExistence type="predicted"/>
<dbReference type="RefSeq" id="WP_050725787.1">
    <property type="nucleotide sequence ID" value="NZ_CP012332.1"/>
</dbReference>
<keyword evidence="3" id="KW-1185">Reference proteome</keyword>
<accession>A0A0K1PD86</accession>
<sequence length="233" mass="23986">MTSRITRSDPRRSASHLATLAGAALLLAGCATGFGEAATGTVDVVVVPAGTVSGGVRFESAFLTVTGIELEEAEAEAGADGGHGHHHHLFEPAPLAGPVTLDLLGGAQTVRRLTVPASSFTALAVGQAPAFDGVAAGCAFFARGTATLDGDNVPVRICLKAVTGVLARVPLELDIGHEEEAEMRLLLSVNDLLTDVDVSLLPREGDGSIVIDARRPFEATVIRKNLESAFSTL</sequence>
<evidence type="ECO:0000313" key="3">
    <source>
        <dbReference type="Proteomes" id="UP000055590"/>
    </source>
</evidence>
<name>A0A0K1PD86_9BACT</name>
<reference evidence="2 3" key="1">
    <citation type="submission" date="2015-08" db="EMBL/GenBank/DDBJ databases">
        <authorList>
            <person name="Babu N.S."/>
            <person name="Beckwith C.J."/>
            <person name="Beseler K.G."/>
            <person name="Brison A."/>
            <person name="Carone J.V."/>
            <person name="Caskin T.P."/>
            <person name="Diamond M."/>
            <person name="Durham M.E."/>
            <person name="Foxe J.M."/>
            <person name="Go M."/>
            <person name="Henderson B.A."/>
            <person name="Jones I.B."/>
            <person name="McGettigan J.A."/>
            <person name="Micheletti S.J."/>
            <person name="Nasrallah M.E."/>
            <person name="Ortiz D."/>
            <person name="Piller C.R."/>
            <person name="Privatt S.R."/>
            <person name="Schneider S.L."/>
            <person name="Sharp S."/>
            <person name="Smith T.C."/>
            <person name="Stanton J.D."/>
            <person name="Ullery H.E."/>
            <person name="Wilson R.J."/>
            <person name="Serrano M.G."/>
            <person name="Buck G."/>
            <person name="Lee V."/>
            <person name="Wang Y."/>
            <person name="Carvalho R."/>
            <person name="Voegtly L."/>
            <person name="Shi R."/>
            <person name="Duckworth R."/>
            <person name="Johnson A."/>
            <person name="Loviza R."/>
            <person name="Walstead R."/>
            <person name="Shah Z."/>
            <person name="Kiflezghi M."/>
            <person name="Wade K."/>
            <person name="Ball S.L."/>
            <person name="Bradley K.W."/>
            <person name="Asai D.J."/>
            <person name="Bowman C.A."/>
            <person name="Russell D.A."/>
            <person name="Pope W.H."/>
            <person name="Jacobs-Sera D."/>
            <person name="Hendrix R.W."/>
            <person name="Hatfull G.F."/>
        </authorList>
    </citation>
    <scope>NUCLEOTIDE SEQUENCE [LARGE SCALE GENOMIC DNA]</scope>
    <source>
        <strain evidence="2 3">DSM 27710</strain>
    </source>
</reference>
<feature type="signal peptide" evidence="1">
    <location>
        <begin position="1"/>
        <end position="37"/>
    </location>
</feature>
<dbReference type="STRING" id="1391653.AKJ08_1872"/>
<dbReference type="AlphaFoldDB" id="A0A0K1PD86"/>
<dbReference type="KEGG" id="vin:AKJ08_1872"/>
<gene>
    <name evidence="2" type="ORF">AKJ08_1872</name>
</gene>
<evidence type="ECO:0008006" key="4">
    <source>
        <dbReference type="Google" id="ProtNLM"/>
    </source>
</evidence>
<dbReference type="EMBL" id="CP012332">
    <property type="protein sequence ID" value="AKU91485.1"/>
    <property type="molecule type" value="Genomic_DNA"/>
</dbReference>
<dbReference type="PROSITE" id="PS51257">
    <property type="entry name" value="PROKAR_LIPOPROTEIN"/>
    <property type="match status" value="1"/>
</dbReference>
<evidence type="ECO:0000256" key="1">
    <source>
        <dbReference type="SAM" id="SignalP"/>
    </source>
</evidence>
<organism evidence="2 3">
    <name type="scientific">Vulgatibacter incomptus</name>
    <dbReference type="NCBI Taxonomy" id="1391653"/>
    <lineage>
        <taxon>Bacteria</taxon>
        <taxon>Pseudomonadati</taxon>
        <taxon>Myxococcota</taxon>
        <taxon>Myxococcia</taxon>
        <taxon>Myxococcales</taxon>
        <taxon>Cystobacterineae</taxon>
        <taxon>Vulgatibacteraceae</taxon>
        <taxon>Vulgatibacter</taxon>
    </lineage>
</organism>
<dbReference type="Proteomes" id="UP000055590">
    <property type="component" value="Chromosome"/>
</dbReference>